<keyword evidence="2 3" id="KW-0175">Coiled coil</keyword>
<dbReference type="PANTHER" id="PTHR31580">
    <property type="entry name" value="FILAMENT-LIKE PLANT PROTEIN 4"/>
    <property type="match status" value="1"/>
</dbReference>
<accession>A0AAV8QZG0</accession>
<evidence type="ECO:0000256" key="3">
    <source>
        <dbReference type="SAM" id="Coils"/>
    </source>
</evidence>
<feature type="region of interest" description="Disordered" evidence="4">
    <location>
        <begin position="413"/>
        <end position="435"/>
    </location>
</feature>
<dbReference type="Proteomes" id="UP001222027">
    <property type="component" value="Unassembled WGS sequence"/>
</dbReference>
<feature type="coiled-coil region" evidence="3">
    <location>
        <begin position="122"/>
        <end position="277"/>
    </location>
</feature>
<dbReference type="PANTHER" id="PTHR31580:SF49">
    <property type="entry name" value="FILAMENT-LIKE PLANT PROTEIN 3"/>
    <property type="match status" value="1"/>
</dbReference>
<evidence type="ECO:0008006" key="7">
    <source>
        <dbReference type="Google" id="ProtNLM"/>
    </source>
</evidence>
<evidence type="ECO:0000256" key="4">
    <source>
        <dbReference type="SAM" id="MobiDB-lite"/>
    </source>
</evidence>
<comment type="similarity">
    <text evidence="1">Belongs to the FPP family.</text>
</comment>
<name>A0AAV8QZG0_ENSVE</name>
<dbReference type="EMBL" id="JAQQAF010000004">
    <property type="protein sequence ID" value="KAJ8493432.1"/>
    <property type="molecule type" value="Genomic_DNA"/>
</dbReference>
<proteinExistence type="inferred from homology"/>
<gene>
    <name evidence="5" type="ORF">OPV22_015153</name>
</gene>
<reference evidence="5 6" key="1">
    <citation type="submission" date="2022-12" db="EMBL/GenBank/DDBJ databases">
        <title>Chromosome-scale assembly of the Ensete ventricosum genome.</title>
        <authorList>
            <person name="Dussert Y."/>
            <person name="Stocks J."/>
            <person name="Wendawek A."/>
            <person name="Woldeyes F."/>
            <person name="Nichols R.A."/>
            <person name="Borrell J.S."/>
        </authorList>
    </citation>
    <scope>NUCLEOTIDE SEQUENCE [LARGE SCALE GENOMIC DNA]</scope>
    <source>
        <strain evidence="6">cv. Maze</strain>
        <tissue evidence="5">Seeds</tissue>
    </source>
</reference>
<dbReference type="AlphaFoldDB" id="A0AAV8QZG0"/>
<feature type="coiled-coil region" evidence="3">
    <location>
        <begin position="437"/>
        <end position="645"/>
    </location>
</feature>
<feature type="region of interest" description="Disordered" evidence="4">
    <location>
        <begin position="21"/>
        <end position="40"/>
    </location>
</feature>
<dbReference type="Pfam" id="PF05911">
    <property type="entry name" value="FPP"/>
    <property type="match status" value="4"/>
</dbReference>
<evidence type="ECO:0000313" key="6">
    <source>
        <dbReference type="Proteomes" id="UP001222027"/>
    </source>
</evidence>
<comment type="caution">
    <text evidence="5">The sequence shown here is derived from an EMBL/GenBank/DDBJ whole genome shotgun (WGS) entry which is preliminary data.</text>
</comment>
<sequence length="872" mass="98733">MVSSSEAQRSISRDTCGREFCRLRPRGPATSVRPPPPRRTSTLCVATPATDFHSISPSLPPPPCLLSARRLIAWEFGGDDLRECNLKFQEALRTSSINSSPNHAQSPEVSSKDVSHEVNETIKNLNEKLSAALLNISAKEDLVKRHVKLAEEALLVWENAEKKVLFLKKQLKDSSEKNSTLEDRVVHLDAALKECIRQLRLTREEQEQKVHDAIIQKTYDWESEKTDLEIRLNELQAQLQVKAEITTSFDRELHSTIKALKEENFSLKAEIATLTHDLQIRASELEFSTRTAETASKQHLSSIKKVAKLASECRRLQAAARKSLLANEHNLISNSQYVESVTDSQSDAGERLLNLDIEQSCSDSWASAPIMELDQFRKEKAHVRSLTNSVEIDLMDDFLEMERLVALPEGDHVSDSIERDADSEHSVSRNSSSRKELQTIRLHNSELEEMIEKMNSEKVEMESSFTVMNNQLKNTCDQLVAAEGQLVELQRQLKLVNEEKHVLEIEVEAAEGKKNRLEFQLESALAESANLQERVNLLDRKFEEEKTLSAKLKVRCQDMEATEAKRNKTEMELESAYGQIAELKSKISWLEEKLREEKNLSTELASRCWKMDVLKRKKEELECQLESANLELHKLHDKVNSFERKLEGEKAFSAELLSKCQNMEVINAQKIQLECQLTAEHLEVGNLQEKVNTLEGRLEEERALSSALAANIEATGTRRKELLVQLELAHVENGNLQEKMTTLGKQIEEERATSADFAAKCHSLEHELSSKQKAAEFHLSGSSNRVLWIRQEKEMELAAGKLVACQKTILSLNQQLKILANFDNFMLETAKPELNGDLLAFRGESQILSPRISPENLEISSALPNCTKSDPP</sequence>
<organism evidence="5 6">
    <name type="scientific">Ensete ventricosum</name>
    <name type="common">Abyssinian banana</name>
    <name type="synonym">Musa ensete</name>
    <dbReference type="NCBI Taxonomy" id="4639"/>
    <lineage>
        <taxon>Eukaryota</taxon>
        <taxon>Viridiplantae</taxon>
        <taxon>Streptophyta</taxon>
        <taxon>Embryophyta</taxon>
        <taxon>Tracheophyta</taxon>
        <taxon>Spermatophyta</taxon>
        <taxon>Magnoliopsida</taxon>
        <taxon>Liliopsida</taxon>
        <taxon>Zingiberales</taxon>
        <taxon>Musaceae</taxon>
        <taxon>Ensete</taxon>
    </lineage>
</organism>
<evidence type="ECO:0000256" key="2">
    <source>
        <dbReference type="ARBA" id="ARBA00023054"/>
    </source>
</evidence>
<evidence type="ECO:0000256" key="1">
    <source>
        <dbReference type="ARBA" id="ARBA00005921"/>
    </source>
</evidence>
<dbReference type="InterPro" id="IPR008587">
    <property type="entry name" value="FPP_plant"/>
</dbReference>
<evidence type="ECO:0000313" key="5">
    <source>
        <dbReference type="EMBL" id="KAJ8493432.1"/>
    </source>
</evidence>
<keyword evidence="6" id="KW-1185">Reference proteome</keyword>
<protein>
    <recommendedName>
        <fullName evidence="7">Filament-like plant protein</fullName>
    </recommendedName>
</protein>